<keyword evidence="1" id="KW-0175">Coiled coil</keyword>
<dbReference type="AlphaFoldDB" id="A0A4Y6PX30"/>
<evidence type="ECO:0000256" key="2">
    <source>
        <dbReference type="SAM" id="MobiDB-lite"/>
    </source>
</evidence>
<keyword evidence="4" id="KW-1185">Reference proteome</keyword>
<proteinExistence type="predicted"/>
<sequence length="244" mass="27134">MTIAETDTRLQKALKERRDAIAAFSFEGRPKVWADEAVSVLDGVYVKFTQAVQNEDAQEVEATETQAQVAGARVELNTSFRKMADGYQMRLAELNLTGEFDDTAMELGEYLSNMPPSEFNGVDIEMAVSAVERARRYGDRFLPEGYRDQINQRVDDALAKVKAAREAASREEGEANAAFTELEAAREEAKAGYTSARDLLRAALRQSGRIDRLDTLMPSIWRVLRGTPQPANEPEPEDEPTPVA</sequence>
<evidence type="ECO:0000256" key="1">
    <source>
        <dbReference type="SAM" id="Coils"/>
    </source>
</evidence>
<evidence type="ECO:0000313" key="3">
    <source>
        <dbReference type="EMBL" id="QDG52866.1"/>
    </source>
</evidence>
<organism evidence="3 4">
    <name type="scientific">Persicimonas caeni</name>
    <dbReference type="NCBI Taxonomy" id="2292766"/>
    <lineage>
        <taxon>Bacteria</taxon>
        <taxon>Deltaproteobacteria</taxon>
        <taxon>Bradymonadales</taxon>
        <taxon>Bradymonadaceae</taxon>
        <taxon>Persicimonas</taxon>
    </lineage>
</organism>
<gene>
    <name evidence="3" type="ORF">FIV42_19595</name>
</gene>
<dbReference type="EMBL" id="CP041186">
    <property type="protein sequence ID" value="QDG52866.1"/>
    <property type="molecule type" value="Genomic_DNA"/>
</dbReference>
<evidence type="ECO:0000313" key="4">
    <source>
        <dbReference type="Proteomes" id="UP000315995"/>
    </source>
</evidence>
<accession>A0A4Y6PX30</accession>
<dbReference type="Proteomes" id="UP000315995">
    <property type="component" value="Chromosome"/>
</dbReference>
<protein>
    <submittedName>
        <fullName evidence="3">Uncharacterized protein</fullName>
    </submittedName>
</protein>
<name>A0A4Y6PX30_PERCE</name>
<feature type="compositionally biased region" description="Acidic residues" evidence="2">
    <location>
        <begin position="234"/>
        <end position="244"/>
    </location>
</feature>
<reference evidence="3 4" key="1">
    <citation type="submission" date="2019-06" db="EMBL/GenBank/DDBJ databases">
        <title>Persicimonas caeni gen. nov., sp. nov., a predatory bacterium isolated from solar saltern.</title>
        <authorList>
            <person name="Wang S."/>
        </authorList>
    </citation>
    <scope>NUCLEOTIDE SEQUENCE [LARGE SCALE GENOMIC DNA]</scope>
    <source>
        <strain evidence="3 4">YN101</strain>
    </source>
</reference>
<dbReference type="RefSeq" id="WP_141199327.1">
    <property type="nucleotide sequence ID" value="NZ_CP041186.1"/>
</dbReference>
<feature type="region of interest" description="Disordered" evidence="2">
    <location>
        <begin position="225"/>
        <end position="244"/>
    </location>
</feature>
<feature type="coiled-coil region" evidence="1">
    <location>
        <begin position="147"/>
        <end position="188"/>
    </location>
</feature>
<accession>A0A5B8Y9X8</accession>